<keyword evidence="5 11" id="KW-0328">Glycosyltransferase</keyword>
<feature type="transmembrane region" description="Helical" evidence="11">
    <location>
        <begin position="220"/>
        <end position="242"/>
    </location>
</feature>
<comment type="caution">
    <text evidence="11">Lacks conserved residue(s) required for the propagation of feature annotation.</text>
</comment>
<dbReference type="EC" id="2.4.1.-" evidence="11"/>
<comment type="pathway">
    <text evidence="2 11">Glycolipid biosynthesis; glycosylphosphatidylinositol-anchor biosynthesis.</text>
</comment>
<accession>A0A158R3U3</accession>
<keyword evidence="7 11" id="KW-0812">Transmembrane</keyword>
<dbReference type="PANTHER" id="PTHR12468">
    <property type="entry name" value="GPI MANNOSYLTRANSFERASE 2"/>
    <property type="match status" value="1"/>
</dbReference>
<dbReference type="Pfam" id="PF04188">
    <property type="entry name" value="Mannosyl_trans2"/>
    <property type="match status" value="1"/>
</dbReference>
<proteinExistence type="inferred from homology"/>
<name>A0A158R3U3_9BILA</name>
<dbReference type="STRING" id="451379.A0A158R3U3"/>
<keyword evidence="8 11" id="KW-0256">Endoplasmic reticulum</keyword>
<dbReference type="GO" id="GO:0004376">
    <property type="term" value="F:GPI mannosyltransferase activity"/>
    <property type="evidence" value="ECO:0007669"/>
    <property type="project" value="InterPro"/>
</dbReference>
<keyword evidence="10 11" id="KW-0472">Membrane</keyword>
<dbReference type="Proteomes" id="UP000046393">
    <property type="component" value="Unplaced"/>
</dbReference>
<evidence type="ECO:0000256" key="11">
    <source>
        <dbReference type="RuleBase" id="RU363112"/>
    </source>
</evidence>
<evidence type="ECO:0000256" key="7">
    <source>
        <dbReference type="ARBA" id="ARBA00022692"/>
    </source>
</evidence>
<evidence type="ECO:0000256" key="6">
    <source>
        <dbReference type="ARBA" id="ARBA00022679"/>
    </source>
</evidence>
<sequence length="243" mass="27855">MIIKGICICIFSFIVITGLVAVHGFVQKEKFCTAAFGLNIPREILKTANENHLILPGDVDNIEWCRFSKYFLNPLPVFYGPIQKKYWDVGFLQYWQLRKIPCFILSLPAFPETKICKFGDGFRSPKVVAEDILCDRHTMFPFMIHASFISLCGAFFYNVEVVTRMLFSSSPFVYFVIAELIESNKPDHIKEGRDEKSQSAFLPLLSINFRDSKATTVSRIITFYIALYAFIGSAMHAIWLPFV</sequence>
<evidence type="ECO:0000256" key="3">
    <source>
        <dbReference type="ARBA" id="ARBA00008698"/>
    </source>
</evidence>
<dbReference type="GO" id="GO:0000009">
    <property type="term" value="F:alpha-1,6-mannosyltransferase activity"/>
    <property type="evidence" value="ECO:0007669"/>
    <property type="project" value="InterPro"/>
</dbReference>
<keyword evidence="4 11" id="KW-0337">GPI-anchor biosynthesis</keyword>
<dbReference type="GO" id="GO:0031501">
    <property type="term" value="C:mannosyltransferase complex"/>
    <property type="evidence" value="ECO:0007669"/>
    <property type="project" value="TreeGrafter"/>
</dbReference>
<keyword evidence="9 11" id="KW-1133">Transmembrane helix</keyword>
<organism evidence="12 13">
    <name type="scientific">Syphacia muris</name>
    <dbReference type="NCBI Taxonomy" id="451379"/>
    <lineage>
        <taxon>Eukaryota</taxon>
        <taxon>Metazoa</taxon>
        <taxon>Ecdysozoa</taxon>
        <taxon>Nematoda</taxon>
        <taxon>Chromadorea</taxon>
        <taxon>Rhabditida</taxon>
        <taxon>Spirurina</taxon>
        <taxon>Oxyuridomorpha</taxon>
        <taxon>Oxyuroidea</taxon>
        <taxon>Oxyuridae</taxon>
        <taxon>Syphacia</taxon>
    </lineage>
</organism>
<dbReference type="WBParaSite" id="SMUV_0000029601-mRNA-1">
    <property type="protein sequence ID" value="SMUV_0000029601-mRNA-1"/>
    <property type="gene ID" value="SMUV_0000029601"/>
</dbReference>
<keyword evidence="6 11" id="KW-0808">Transferase</keyword>
<keyword evidence="12" id="KW-1185">Reference proteome</keyword>
<dbReference type="AlphaFoldDB" id="A0A158R3U3"/>
<evidence type="ECO:0000256" key="9">
    <source>
        <dbReference type="ARBA" id="ARBA00022989"/>
    </source>
</evidence>
<evidence type="ECO:0000256" key="4">
    <source>
        <dbReference type="ARBA" id="ARBA00022502"/>
    </source>
</evidence>
<dbReference type="UniPathway" id="UPA00196"/>
<dbReference type="GO" id="GO:0006506">
    <property type="term" value="P:GPI anchor biosynthetic process"/>
    <property type="evidence" value="ECO:0007669"/>
    <property type="project" value="UniProtKB-UniPathway"/>
</dbReference>
<evidence type="ECO:0000256" key="1">
    <source>
        <dbReference type="ARBA" id="ARBA00004477"/>
    </source>
</evidence>
<evidence type="ECO:0000313" key="12">
    <source>
        <dbReference type="Proteomes" id="UP000046393"/>
    </source>
</evidence>
<evidence type="ECO:0000256" key="10">
    <source>
        <dbReference type="ARBA" id="ARBA00023136"/>
    </source>
</evidence>
<dbReference type="GO" id="GO:0005789">
    <property type="term" value="C:endoplasmic reticulum membrane"/>
    <property type="evidence" value="ECO:0007669"/>
    <property type="project" value="UniProtKB-SubCell"/>
</dbReference>
<evidence type="ECO:0000256" key="2">
    <source>
        <dbReference type="ARBA" id="ARBA00004687"/>
    </source>
</evidence>
<dbReference type="PANTHER" id="PTHR12468:SF2">
    <property type="entry name" value="GPI MANNOSYLTRANSFERASE 2"/>
    <property type="match status" value="1"/>
</dbReference>
<reference evidence="13" key="1">
    <citation type="submission" date="2016-04" db="UniProtKB">
        <authorList>
            <consortium name="WormBaseParasite"/>
        </authorList>
    </citation>
    <scope>IDENTIFICATION</scope>
</reference>
<comment type="similarity">
    <text evidence="3 11">Belongs to the PIGV family.</text>
</comment>
<evidence type="ECO:0000313" key="13">
    <source>
        <dbReference type="WBParaSite" id="SMUV_0000029601-mRNA-1"/>
    </source>
</evidence>
<feature type="transmembrane region" description="Helical" evidence="11">
    <location>
        <begin position="139"/>
        <end position="159"/>
    </location>
</feature>
<evidence type="ECO:0000256" key="8">
    <source>
        <dbReference type="ARBA" id="ARBA00022824"/>
    </source>
</evidence>
<evidence type="ECO:0000256" key="5">
    <source>
        <dbReference type="ARBA" id="ARBA00022676"/>
    </source>
</evidence>
<dbReference type="InterPro" id="IPR007315">
    <property type="entry name" value="PIG-V/Gpi18"/>
</dbReference>
<protein>
    <recommendedName>
        <fullName evidence="11">GPI mannosyltransferase 2</fullName>
        <ecNumber evidence="11">2.4.1.-</ecNumber>
    </recommendedName>
</protein>
<comment type="subcellular location">
    <subcellularLocation>
        <location evidence="1 11">Endoplasmic reticulum membrane</location>
        <topology evidence="1 11">Multi-pass membrane protein</topology>
    </subcellularLocation>
</comment>
<comment type="function">
    <text evidence="11">Mannosyltransferase involved in glycosylphosphatidylinositol-anchor biosynthesis.</text>
</comment>